<protein>
    <submittedName>
        <fullName evidence="1">Uncharacterized protein</fullName>
    </submittedName>
</protein>
<organism evidence="1 2">
    <name type="scientific">Stieleria marina</name>
    <dbReference type="NCBI Taxonomy" id="1930275"/>
    <lineage>
        <taxon>Bacteria</taxon>
        <taxon>Pseudomonadati</taxon>
        <taxon>Planctomycetota</taxon>
        <taxon>Planctomycetia</taxon>
        <taxon>Pirellulales</taxon>
        <taxon>Pirellulaceae</taxon>
        <taxon>Stieleria</taxon>
    </lineage>
</organism>
<name>A0A517NU14_9BACT</name>
<evidence type="ECO:0000313" key="2">
    <source>
        <dbReference type="Proteomes" id="UP000319817"/>
    </source>
</evidence>
<accession>A0A517NU14</accession>
<reference evidence="1 2" key="1">
    <citation type="submission" date="2019-02" db="EMBL/GenBank/DDBJ databases">
        <title>Deep-cultivation of Planctomycetes and their phenomic and genomic characterization uncovers novel biology.</title>
        <authorList>
            <person name="Wiegand S."/>
            <person name="Jogler M."/>
            <person name="Boedeker C."/>
            <person name="Pinto D."/>
            <person name="Vollmers J."/>
            <person name="Rivas-Marin E."/>
            <person name="Kohn T."/>
            <person name="Peeters S.H."/>
            <person name="Heuer A."/>
            <person name="Rast P."/>
            <person name="Oberbeckmann S."/>
            <person name="Bunk B."/>
            <person name="Jeske O."/>
            <person name="Meyerdierks A."/>
            <person name="Storesund J.E."/>
            <person name="Kallscheuer N."/>
            <person name="Luecker S."/>
            <person name="Lage O.M."/>
            <person name="Pohl T."/>
            <person name="Merkel B.J."/>
            <person name="Hornburger P."/>
            <person name="Mueller R.-W."/>
            <person name="Bruemmer F."/>
            <person name="Labrenz M."/>
            <person name="Spormann A.M."/>
            <person name="Op den Camp H."/>
            <person name="Overmann J."/>
            <person name="Amann R."/>
            <person name="Jetten M.S.M."/>
            <person name="Mascher T."/>
            <person name="Medema M.H."/>
            <person name="Devos D.P."/>
            <person name="Kaster A.-K."/>
            <person name="Ovreas L."/>
            <person name="Rohde M."/>
            <person name="Galperin M.Y."/>
            <person name="Jogler C."/>
        </authorList>
    </citation>
    <scope>NUCLEOTIDE SEQUENCE [LARGE SCALE GENOMIC DNA]</scope>
    <source>
        <strain evidence="1 2">K23_9</strain>
    </source>
</reference>
<proteinExistence type="predicted"/>
<evidence type="ECO:0000313" key="1">
    <source>
        <dbReference type="EMBL" id="QDT10616.1"/>
    </source>
</evidence>
<sequence>MVLQQFPQYGCFPRWPEDGQGFIHPDDVASAVRCIPSERVFRRDAFDGVYYHYRYGSVRFRLRPCLWLKVDAEGIDVGDRIETTGMGLQRELFVATVWGMHFVRRKGCILYRLRKGDSLIPSLYARHQLRLLTDKGTVRAGGVEHPTPQWTGKAETIKDVDL</sequence>
<dbReference type="EMBL" id="CP036526">
    <property type="protein sequence ID" value="QDT10616.1"/>
    <property type="molecule type" value="Genomic_DNA"/>
</dbReference>
<keyword evidence="2" id="KW-1185">Reference proteome</keyword>
<dbReference type="Proteomes" id="UP000319817">
    <property type="component" value="Chromosome"/>
</dbReference>
<dbReference type="RefSeq" id="WP_419189973.1">
    <property type="nucleotide sequence ID" value="NZ_CP036526.1"/>
</dbReference>
<dbReference type="AlphaFoldDB" id="A0A517NU14"/>
<gene>
    <name evidence="1" type="ORF">K239x_25730</name>
</gene>